<dbReference type="PANTHER" id="PTHR38020:SF1">
    <property type="entry name" value="UROPORPHYRINOGEN-III SYNTHASE"/>
    <property type="match status" value="1"/>
</dbReference>
<reference evidence="1" key="1">
    <citation type="journal article" date="2005" name="PLoS Biol.">
        <title>The genomes of Oryza sativa: a history of duplications.</title>
        <authorList>
            <person name="Yu J."/>
            <person name="Wang J."/>
            <person name="Lin W."/>
            <person name="Li S."/>
            <person name="Li H."/>
            <person name="Zhou J."/>
            <person name="Ni P."/>
            <person name="Dong W."/>
            <person name="Hu S."/>
            <person name="Zeng C."/>
            <person name="Zhang J."/>
            <person name="Zhang Y."/>
            <person name="Li R."/>
            <person name="Xu Z."/>
            <person name="Li S."/>
            <person name="Li X."/>
            <person name="Zheng H."/>
            <person name="Cong L."/>
            <person name="Lin L."/>
            <person name="Yin J."/>
            <person name="Geng J."/>
            <person name="Li G."/>
            <person name="Shi J."/>
            <person name="Liu J."/>
            <person name="Lv H."/>
            <person name="Li J."/>
            <person name="Wang J."/>
            <person name="Deng Y."/>
            <person name="Ran L."/>
            <person name="Shi X."/>
            <person name="Wang X."/>
            <person name="Wu Q."/>
            <person name="Li C."/>
            <person name="Ren X."/>
            <person name="Wang J."/>
            <person name="Wang X."/>
            <person name="Li D."/>
            <person name="Liu D."/>
            <person name="Zhang X."/>
            <person name="Ji Z."/>
            <person name="Zhao W."/>
            <person name="Sun Y."/>
            <person name="Zhang Z."/>
            <person name="Bao J."/>
            <person name="Han Y."/>
            <person name="Dong L."/>
            <person name="Ji J."/>
            <person name="Chen P."/>
            <person name="Wu S."/>
            <person name="Liu J."/>
            <person name="Xiao Y."/>
            <person name="Bu D."/>
            <person name="Tan J."/>
            <person name="Yang L."/>
            <person name="Ye C."/>
            <person name="Zhang J."/>
            <person name="Xu J."/>
            <person name="Zhou Y."/>
            <person name="Yu Y."/>
            <person name="Zhang B."/>
            <person name="Zhuang S."/>
            <person name="Wei H."/>
            <person name="Liu B."/>
            <person name="Lei M."/>
            <person name="Yu H."/>
            <person name="Li Y."/>
            <person name="Xu H."/>
            <person name="Wei S."/>
            <person name="He X."/>
            <person name="Fang L."/>
            <person name="Zhang Z."/>
            <person name="Zhang Y."/>
            <person name="Huang X."/>
            <person name="Su Z."/>
            <person name="Tong W."/>
            <person name="Li J."/>
            <person name="Tong Z."/>
            <person name="Li S."/>
            <person name="Ye J."/>
            <person name="Wang L."/>
            <person name="Fang L."/>
            <person name="Lei T."/>
            <person name="Chen C."/>
            <person name="Chen H."/>
            <person name="Xu Z."/>
            <person name="Li H."/>
            <person name="Huang H."/>
            <person name="Zhang F."/>
            <person name="Xu H."/>
            <person name="Li N."/>
            <person name="Zhao C."/>
            <person name="Li S."/>
            <person name="Dong L."/>
            <person name="Huang Y."/>
            <person name="Li L."/>
            <person name="Xi Y."/>
            <person name="Qi Q."/>
            <person name="Li W."/>
            <person name="Zhang B."/>
            <person name="Hu W."/>
            <person name="Zhang Y."/>
            <person name="Tian X."/>
            <person name="Jiao Y."/>
            <person name="Liang X."/>
            <person name="Jin J."/>
            <person name="Gao L."/>
            <person name="Zheng W."/>
            <person name="Hao B."/>
            <person name="Liu S."/>
            <person name="Wang W."/>
            <person name="Yuan L."/>
            <person name="Cao M."/>
            <person name="McDermott J."/>
            <person name="Samudrala R."/>
            <person name="Wang J."/>
            <person name="Wong G.K."/>
            <person name="Yang H."/>
        </authorList>
    </citation>
    <scope>NUCLEOTIDE SEQUENCE [LARGE SCALE GENOMIC DNA]</scope>
</reference>
<dbReference type="Proteomes" id="UP000007752">
    <property type="component" value="Chromosome 5"/>
</dbReference>
<accession>B9FP93</accession>
<dbReference type="AlphaFoldDB" id="B9FP93"/>
<name>B9FP93_ORYSJ</name>
<sequence>MARVHFPSRRGGGPNQGAGCCRVELTTACARWPRMVVAGEGPVIADGVRRLDIEVNVVGARFSSFHGVLDALASMRSSAASRSPPTSRSSLENGVMPWCAVRLSAWCARGAGVVGGEVQSLTPTSLATGGALSRGGDLGLATAASRGRRQLDWDRYVTRKSTK</sequence>
<proteinExistence type="predicted"/>
<reference evidence="1" key="2">
    <citation type="submission" date="2008-12" db="EMBL/GenBank/DDBJ databases">
        <title>Improved gene annotation of the rice (Oryza sativa) genomes.</title>
        <authorList>
            <person name="Wang J."/>
            <person name="Li R."/>
            <person name="Fan W."/>
            <person name="Huang Q."/>
            <person name="Zhang J."/>
            <person name="Zhou Y."/>
            <person name="Hu Y."/>
            <person name="Zi S."/>
            <person name="Li J."/>
            <person name="Ni P."/>
            <person name="Zheng H."/>
            <person name="Zhang Y."/>
            <person name="Zhao M."/>
            <person name="Hao Q."/>
            <person name="McDermott J."/>
            <person name="Samudrala R."/>
            <person name="Kristiansen K."/>
            <person name="Wong G.K.-S."/>
        </authorList>
    </citation>
    <scope>NUCLEOTIDE SEQUENCE</scope>
</reference>
<protein>
    <submittedName>
        <fullName evidence="1">Uncharacterized protein</fullName>
    </submittedName>
</protein>
<organism evidence="1">
    <name type="scientific">Oryza sativa subsp. japonica</name>
    <name type="common">Rice</name>
    <dbReference type="NCBI Taxonomy" id="39947"/>
    <lineage>
        <taxon>Eukaryota</taxon>
        <taxon>Viridiplantae</taxon>
        <taxon>Streptophyta</taxon>
        <taxon>Embryophyta</taxon>
        <taxon>Tracheophyta</taxon>
        <taxon>Spermatophyta</taxon>
        <taxon>Magnoliopsida</taxon>
        <taxon>Liliopsida</taxon>
        <taxon>Poales</taxon>
        <taxon>Poaceae</taxon>
        <taxon>BOP clade</taxon>
        <taxon>Oryzoideae</taxon>
        <taxon>Oryzeae</taxon>
        <taxon>Oryzinae</taxon>
        <taxon>Oryza</taxon>
        <taxon>Oryza sativa</taxon>
    </lineage>
</organism>
<gene>
    <name evidence="1" type="ORF">OsJ_18317</name>
</gene>
<dbReference type="PANTHER" id="PTHR38020">
    <property type="entry name" value="UROPORPHYRINOGEN-III SYNTHASE"/>
    <property type="match status" value="1"/>
</dbReference>
<dbReference type="EMBL" id="CM000142">
    <property type="protein sequence ID" value="EEE63501.1"/>
    <property type="molecule type" value="Genomic_DNA"/>
</dbReference>
<evidence type="ECO:0000313" key="1">
    <source>
        <dbReference type="EMBL" id="EEE63501.1"/>
    </source>
</evidence>